<reference evidence="1" key="1">
    <citation type="journal article" date="2013" name="Genome Biol.">
        <title>The genome sequence of the most widely cultivated cacao type and its use to identify candidate genes regulating pod color.</title>
        <authorList>
            <person name="Motamayor J.C."/>
            <person name="Mockaitis K."/>
            <person name="Schmutz J."/>
            <person name="Haiminen N."/>
            <person name="Iii D.L."/>
            <person name="Cornejo O."/>
            <person name="Findley S.D."/>
            <person name="Zheng P."/>
            <person name="Utro F."/>
            <person name="Royaert S."/>
            <person name="Saski C."/>
            <person name="Jenkins J."/>
            <person name="Podicheti R."/>
            <person name="Zhao M."/>
            <person name="Scheffler B.E."/>
            <person name="Stack J.C."/>
            <person name="Feltus F.A."/>
            <person name="Mustiga G.M."/>
            <person name="Amores F."/>
            <person name="Phillips W."/>
            <person name="Marelli J.P."/>
            <person name="May G.D."/>
            <person name="Shapiro H."/>
            <person name="Ma J."/>
            <person name="Bustamante C.D."/>
            <person name="Schnell R.J."/>
            <person name="Main D."/>
            <person name="Gilbert D."/>
            <person name="Parida L."/>
            <person name="Kuhn D.N."/>
        </authorList>
    </citation>
    <scope>NUCLEOTIDE SEQUENCE [LARGE SCALE GENOMIC DNA]</scope>
</reference>
<protein>
    <submittedName>
        <fullName evidence="1">Uncharacterized protein</fullName>
    </submittedName>
</protein>
<dbReference type="AlphaFoldDB" id="A0A061E6Q4"/>
<dbReference type="Proteomes" id="UP000026915">
    <property type="component" value="Chromosome 2"/>
</dbReference>
<gene>
    <name evidence="1" type="ORF">TCM_010553</name>
</gene>
<name>A0A061E6Q4_THECC</name>
<dbReference type="EMBL" id="CM001880">
    <property type="protein sequence ID" value="EOY00650.1"/>
    <property type="molecule type" value="Genomic_DNA"/>
</dbReference>
<proteinExistence type="predicted"/>
<evidence type="ECO:0000313" key="1">
    <source>
        <dbReference type="EMBL" id="EOY00650.1"/>
    </source>
</evidence>
<organism evidence="1 2">
    <name type="scientific">Theobroma cacao</name>
    <name type="common">Cacao</name>
    <name type="synonym">Cocoa</name>
    <dbReference type="NCBI Taxonomy" id="3641"/>
    <lineage>
        <taxon>Eukaryota</taxon>
        <taxon>Viridiplantae</taxon>
        <taxon>Streptophyta</taxon>
        <taxon>Embryophyta</taxon>
        <taxon>Tracheophyta</taxon>
        <taxon>Spermatophyta</taxon>
        <taxon>Magnoliopsida</taxon>
        <taxon>eudicotyledons</taxon>
        <taxon>Gunneridae</taxon>
        <taxon>Pentapetalae</taxon>
        <taxon>rosids</taxon>
        <taxon>malvids</taxon>
        <taxon>Malvales</taxon>
        <taxon>Malvaceae</taxon>
        <taxon>Byttnerioideae</taxon>
        <taxon>Theobroma</taxon>
    </lineage>
</organism>
<dbReference type="Gramene" id="EOY00650">
    <property type="protein sequence ID" value="EOY00650"/>
    <property type="gene ID" value="TCM_010553"/>
</dbReference>
<dbReference type="HOGENOM" id="CLU_938148_0_0_1"/>
<accession>A0A061E6Q4</accession>
<evidence type="ECO:0000313" key="2">
    <source>
        <dbReference type="Proteomes" id="UP000026915"/>
    </source>
</evidence>
<sequence length="297" mass="35100">MHNIIHSSRHQFIKGHWNGMGIFIPTTKAPFERREVGYTEISFFMDPVKDGETAIARSVGVPFPRCEEYVGNKAKNNDKKKNEEGKGEEETFLQIGKSHWIDHHHVFKWKWRKKKYRRYYLHRSNSKINQILKSTKLADIIRYDGHERKGIRFDLILGITTLGYKMQLITRVTQIKYLDINFLSLKVTRMSYASPKHHAKHPRVTWGNTSYEYQVYATTREPMPYQSYGSWEHPNEEQRNLDAPRAQMTDCEYYPQLVKTTEKYRVGEDINGEAEDFIKLEHKKFARLSTSTSMKTD</sequence>
<dbReference type="InParanoid" id="A0A061E6Q4"/>
<keyword evidence="2" id="KW-1185">Reference proteome</keyword>